<dbReference type="AlphaFoldDB" id="A0A9J6H4P5"/>
<evidence type="ECO:0000256" key="1">
    <source>
        <dbReference type="SAM" id="Phobius"/>
    </source>
</evidence>
<keyword evidence="1" id="KW-0812">Transmembrane</keyword>
<reference evidence="2 3" key="1">
    <citation type="journal article" date="2020" name="Cell">
        <title>Large-Scale Comparative Analyses of Tick Genomes Elucidate Their Genetic Diversity and Vector Capacities.</title>
        <authorList>
            <consortium name="Tick Genome and Microbiome Consortium (TIGMIC)"/>
            <person name="Jia N."/>
            <person name="Wang J."/>
            <person name="Shi W."/>
            <person name="Du L."/>
            <person name="Sun Y."/>
            <person name="Zhan W."/>
            <person name="Jiang J.F."/>
            <person name="Wang Q."/>
            <person name="Zhang B."/>
            <person name="Ji P."/>
            <person name="Bell-Sakyi L."/>
            <person name="Cui X.M."/>
            <person name="Yuan T.T."/>
            <person name="Jiang B.G."/>
            <person name="Yang W.F."/>
            <person name="Lam T.T."/>
            <person name="Chang Q.C."/>
            <person name="Ding S.J."/>
            <person name="Wang X.J."/>
            <person name="Zhu J.G."/>
            <person name="Ruan X.D."/>
            <person name="Zhao L."/>
            <person name="Wei J.T."/>
            <person name="Ye R.Z."/>
            <person name="Que T.C."/>
            <person name="Du C.H."/>
            <person name="Zhou Y.H."/>
            <person name="Cheng J.X."/>
            <person name="Dai P.F."/>
            <person name="Guo W.B."/>
            <person name="Han X.H."/>
            <person name="Huang E.J."/>
            <person name="Li L.F."/>
            <person name="Wei W."/>
            <person name="Gao Y.C."/>
            <person name="Liu J.Z."/>
            <person name="Shao H.Z."/>
            <person name="Wang X."/>
            <person name="Wang C.C."/>
            <person name="Yang T.C."/>
            <person name="Huo Q.B."/>
            <person name="Li W."/>
            <person name="Chen H.Y."/>
            <person name="Chen S.E."/>
            <person name="Zhou L.G."/>
            <person name="Ni X.B."/>
            <person name="Tian J.H."/>
            <person name="Sheng Y."/>
            <person name="Liu T."/>
            <person name="Pan Y.S."/>
            <person name="Xia L.Y."/>
            <person name="Li J."/>
            <person name="Zhao F."/>
            <person name="Cao W.C."/>
        </authorList>
    </citation>
    <scope>NUCLEOTIDE SEQUENCE [LARGE SCALE GENOMIC DNA]</scope>
    <source>
        <strain evidence="2">HaeL-2018</strain>
    </source>
</reference>
<proteinExistence type="predicted"/>
<name>A0A9J6H4P5_HAELO</name>
<feature type="transmembrane region" description="Helical" evidence="1">
    <location>
        <begin position="6"/>
        <end position="25"/>
    </location>
</feature>
<protein>
    <recommendedName>
        <fullName evidence="4">Ionotropic glutamate receptor C-terminal domain-containing protein</fullName>
    </recommendedName>
</protein>
<dbReference type="Proteomes" id="UP000821853">
    <property type="component" value="Chromosome 9"/>
</dbReference>
<sequence>MSAWWLYVVIVMAYYSSNLIAYLTVPQPHWLVYSLRDALRRDDIHIYIPLGTGIQQQVQVRSNKPTKEESLWYINAGESASAACSSMRVRC</sequence>
<dbReference type="OrthoDB" id="9997229at2759"/>
<comment type="caution">
    <text evidence="2">The sequence shown here is derived from an EMBL/GenBank/DDBJ whole genome shotgun (WGS) entry which is preliminary data.</text>
</comment>
<keyword evidence="3" id="KW-1185">Reference proteome</keyword>
<accession>A0A9J6H4P5</accession>
<organism evidence="2 3">
    <name type="scientific">Haemaphysalis longicornis</name>
    <name type="common">Bush tick</name>
    <dbReference type="NCBI Taxonomy" id="44386"/>
    <lineage>
        <taxon>Eukaryota</taxon>
        <taxon>Metazoa</taxon>
        <taxon>Ecdysozoa</taxon>
        <taxon>Arthropoda</taxon>
        <taxon>Chelicerata</taxon>
        <taxon>Arachnida</taxon>
        <taxon>Acari</taxon>
        <taxon>Parasitiformes</taxon>
        <taxon>Ixodida</taxon>
        <taxon>Ixodoidea</taxon>
        <taxon>Ixodidae</taxon>
        <taxon>Haemaphysalinae</taxon>
        <taxon>Haemaphysalis</taxon>
    </lineage>
</organism>
<evidence type="ECO:0000313" key="2">
    <source>
        <dbReference type="EMBL" id="KAH9381783.1"/>
    </source>
</evidence>
<gene>
    <name evidence="2" type="ORF">HPB48_009809</name>
</gene>
<dbReference type="VEuPathDB" id="VectorBase:HLOH_061765"/>
<keyword evidence="1" id="KW-0472">Membrane</keyword>
<evidence type="ECO:0008006" key="4">
    <source>
        <dbReference type="Google" id="ProtNLM"/>
    </source>
</evidence>
<dbReference type="Gene3D" id="1.10.287.70">
    <property type="match status" value="1"/>
</dbReference>
<dbReference type="EMBL" id="JABSTR010000011">
    <property type="protein sequence ID" value="KAH9381783.1"/>
    <property type="molecule type" value="Genomic_DNA"/>
</dbReference>
<evidence type="ECO:0000313" key="3">
    <source>
        <dbReference type="Proteomes" id="UP000821853"/>
    </source>
</evidence>
<keyword evidence="1" id="KW-1133">Transmembrane helix</keyword>